<dbReference type="EMBL" id="KN831974">
    <property type="protein sequence ID" value="KIO03866.1"/>
    <property type="molecule type" value="Genomic_DNA"/>
</dbReference>
<sequence length="82" mass="9245">MVAKARRKPGDNCQSPKRKRDKRALAISPLFCNGTRVSSPTYKGKQRRLDVEGVFHKPRKMESVVRFVGNTVTRKNDRGGSS</sequence>
<reference evidence="3" key="2">
    <citation type="submission" date="2015-01" db="EMBL/GenBank/DDBJ databases">
        <title>Evolutionary Origins and Diversification of the Mycorrhizal Mutualists.</title>
        <authorList>
            <consortium name="DOE Joint Genome Institute"/>
            <consortium name="Mycorrhizal Genomics Consortium"/>
            <person name="Kohler A."/>
            <person name="Kuo A."/>
            <person name="Nagy L.G."/>
            <person name="Floudas D."/>
            <person name="Copeland A."/>
            <person name="Barry K.W."/>
            <person name="Cichocki N."/>
            <person name="Veneault-Fourrey C."/>
            <person name="LaButti K."/>
            <person name="Lindquist E.A."/>
            <person name="Lipzen A."/>
            <person name="Lundell T."/>
            <person name="Morin E."/>
            <person name="Murat C."/>
            <person name="Riley R."/>
            <person name="Ohm R."/>
            <person name="Sun H."/>
            <person name="Tunlid A."/>
            <person name="Henrissat B."/>
            <person name="Grigoriev I.V."/>
            <person name="Hibbett D.S."/>
            <person name="Martin F."/>
        </authorList>
    </citation>
    <scope>NUCLEOTIDE SEQUENCE [LARGE SCALE GENOMIC DNA]</scope>
    <source>
        <strain evidence="3">Marx 270</strain>
    </source>
</reference>
<dbReference type="Proteomes" id="UP000054217">
    <property type="component" value="Unassembled WGS sequence"/>
</dbReference>
<evidence type="ECO:0000313" key="2">
    <source>
        <dbReference type="EMBL" id="KIO03866.1"/>
    </source>
</evidence>
<dbReference type="InParanoid" id="A0A0C3P872"/>
<evidence type="ECO:0000313" key="3">
    <source>
        <dbReference type="Proteomes" id="UP000054217"/>
    </source>
</evidence>
<dbReference type="HOGENOM" id="CLU_2559216_0_0_1"/>
<gene>
    <name evidence="2" type="ORF">M404DRAFT_1001029</name>
</gene>
<protein>
    <submittedName>
        <fullName evidence="2">Uncharacterized protein</fullName>
    </submittedName>
</protein>
<organism evidence="2 3">
    <name type="scientific">Pisolithus tinctorius Marx 270</name>
    <dbReference type="NCBI Taxonomy" id="870435"/>
    <lineage>
        <taxon>Eukaryota</taxon>
        <taxon>Fungi</taxon>
        <taxon>Dikarya</taxon>
        <taxon>Basidiomycota</taxon>
        <taxon>Agaricomycotina</taxon>
        <taxon>Agaricomycetes</taxon>
        <taxon>Agaricomycetidae</taxon>
        <taxon>Boletales</taxon>
        <taxon>Sclerodermatineae</taxon>
        <taxon>Pisolithaceae</taxon>
        <taxon>Pisolithus</taxon>
    </lineage>
</organism>
<evidence type="ECO:0000256" key="1">
    <source>
        <dbReference type="SAM" id="MobiDB-lite"/>
    </source>
</evidence>
<accession>A0A0C3P872</accession>
<proteinExistence type="predicted"/>
<name>A0A0C3P872_PISTI</name>
<dbReference type="AlphaFoldDB" id="A0A0C3P872"/>
<keyword evidence="3" id="KW-1185">Reference proteome</keyword>
<reference evidence="2 3" key="1">
    <citation type="submission" date="2014-04" db="EMBL/GenBank/DDBJ databases">
        <authorList>
            <consortium name="DOE Joint Genome Institute"/>
            <person name="Kuo A."/>
            <person name="Kohler A."/>
            <person name="Costa M.D."/>
            <person name="Nagy L.G."/>
            <person name="Floudas D."/>
            <person name="Copeland A."/>
            <person name="Barry K.W."/>
            <person name="Cichocki N."/>
            <person name="Veneault-Fourrey C."/>
            <person name="LaButti K."/>
            <person name="Lindquist E.A."/>
            <person name="Lipzen A."/>
            <person name="Lundell T."/>
            <person name="Morin E."/>
            <person name="Murat C."/>
            <person name="Sun H."/>
            <person name="Tunlid A."/>
            <person name="Henrissat B."/>
            <person name="Grigoriev I.V."/>
            <person name="Hibbett D.S."/>
            <person name="Martin F."/>
            <person name="Nordberg H.P."/>
            <person name="Cantor M.N."/>
            <person name="Hua S.X."/>
        </authorList>
    </citation>
    <scope>NUCLEOTIDE SEQUENCE [LARGE SCALE GENOMIC DNA]</scope>
    <source>
        <strain evidence="2 3">Marx 270</strain>
    </source>
</reference>
<feature type="region of interest" description="Disordered" evidence="1">
    <location>
        <begin position="1"/>
        <end position="25"/>
    </location>
</feature>